<reference evidence="3" key="1">
    <citation type="submission" date="2022-11" db="UniProtKB">
        <authorList>
            <consortium name="WormBaseParasite"/>
        </authorList>
    </citation>
    <scope>IDENTIFICATION</scope>
</reference>
<accession>A0A915KKL9</accession>
<dbReference type="AlphaFoldDB" id="A0A915KKL9"/>
<evidence type="ECO:0000313" key="3">
    <source>
        <dbReference type="WBParaSite" id="nRc.2.0.1.t39310-RA"/>
    </source>
</evidence>
<keyword evidence="2" id="KW-1185">Reference proteome</keyword>
<feature type="region of interest" description="Disordered" evidence="1">
    <location>
        <begin position="1"/>
        <end position="23"/>
    </location>
</feature>
<evidence type="ECO:0000256" key="1">
    <source>
        <dbReference type="SAM" id="MobiDB-lite"/>
    </source>
</evidence>
<evidence type="ECO:0000313" key="2">
    <source>
        <dbReference type="Proteomes" id="UP000887565"/>
    </source>
</evidence>
<proteinExistence type="predicted"/>
<protein>
    <submittedName>
        <fullName evidence="3">Uncharacterized protein</fullName>
    </submittedName>
</protein>
<organism evidence="2 3">
    <name type="scientific">Romanomermis culicivorax</name>
    <name type="common">Nematode worm</name>
    <dbReference type="NCBI Taxonomy" id="13658"/>
    <lineage>
        <taxon>Eukaryota</taxon>
        <taxon>Metazoa</taxon>
        <taxon>Ecdysozoa</taxon>
        <taxon>Nematoda</taxon>
        <taxon>Enoplea</taxon>
        <taxon>Dorylaimia</taxon>
        <taxon>Mermithida</taxon>
        <taxon>Mermithoidea</taxon>
        <taxon>Mermithidae</taxon>
        <taxon>Romanomermis</taxon>
    </lineage>
</organism>
<sequence length="158" mass="17688">MLLGESPTKTPTQAPTDTKHDKETTMAIESLIKDIDEESLAIKTEIPSETDIIQIESDEEDVSQTDTTAPSMMAKTTSSLTSLSQSLSISQYELDWGKGEEYRAKAALTKTISMKHLSEIDDDNSKIVPPQIIPTRHRLETPRWRFLHQSAQTVELQS</sequence>
<feature type="compositionally biased region" description="Polar residues" evidence="1">
    <location>
        <begin position="7"/>
        <end position="16"/>
    </location>
</feature>
<dbReference type="Proteomes" id="UP000887565">
    <property type="component" value="Unplaced"/>
</dbReference>
<dbReference type="WBParaSite" id="nRc.2.0.1.t39310-RA">
    <property type="protein sequence ID" value="nRc.2.0.1.t39310-RA"/>
    <property type="gene ID" value="nRc.2.0.1.g39310"/>
</dbReference>
<name>A0A915KKL9_ROMCU</name>